<evidence type="ECO:0000313" key="5">
    <source>
        <dbReference type="EMBL" id="KAE8075632.1"/>
    </source>
</evidence>
<name>A0A5N6R9N4_9ROSI</name>
<dbReference type="EMBL" id="CM017326">
    <property type="protein sequence ID" value="KAE8075632.1"/>
    <property type="molecule type" value="Genomic_DNA"/>
</dbReference>
<sequence>MESEGQEPNPNDGSHPNNDDDGREAIITAFREITSATREEAIFFLEIHKFDLDAAVSTILDDVVTTTNNNKDNDNNENANDDTDAVVTQSLPSDPESPEYCPTPSRSRSPSPSRAAYELRSRREKKEKKKKRKNDGPSHGRRITRGNVRTLSDLKRPARDESDSDDSDEPQEYYTGGEKSGMLVQDPTRGNDVDAIFRRAKQVAIEPPDYLQPSSSSKSFTGTARLLSGETVSSAPEPPEVVTHTITFWRNGFSVNDGPLRRLDDPENASFLESIKDSKCPEELEPADRRTSVHVDLKKRDENYPEPAKHGKCYVPFEGVGRTIGSSSSTTTPAASEPTDAAPSLNTAPLPSLGLVVDESSPSTSIQLRLADGTRMISRFNHHHTVRDIRDFLDASRPGSARTYQLLTMGFPPKQLADLDQTIDQAGIGNSVVIQKF</sequence>
<dbReference type="GO" id="GO:0005634">
    <property type="term" value="C:nucleus"/>
    <property type="evidence" value="ECO:0007669"/>
    <property type="project" value="TreeGrafter"/>
</dbReference>
<dbReference type="PROSITE" id="PS50033">
    <property type="entry name" value="UBX"/>
    <property type="match status" value="1"/>
</dbReference>
<feature type="compositionally biased region" description="Basic residues" evidence="2">
    <location>
        <begin position="122"/>
        <end position="144"/>
    </location>
</feature>
<dbReference type="SUPFAM" id="SSF54236">
    <property type="entry name" value="Ubiquitin-like"/>
    <property type="match status" value="1"/>
</dbReference>
<feature type="region of interest" description="Disordered" evidence="2">
    <location>
        <begin position="1"/>
        <end position="24"/>
    </location>
</feature>
<evidence type="ECO:0000313" key="6">
    <source>
        <dbReference type="Proteomes" id="UP000327013"/>
    </source>
</evidence>
<dbReference type="Gene3D" id="3.30.420.210">
    <property type="entry name" value="SEP domain"/>
    <property type="match status" value="1"/>
</dbReference>
<keyword evidence="6" id="KW-1185">Reference proteome</keyword>
<feature type="compositionally biased region" description="Basic and acidic residues" evidence="2">
    <location>
        <begin position="152"/>
        <end position="161"/>
    </location>
</feature>
<proteinExistence type="predicted"/>
<gene>
    <name evidence="5" type="ORF">FH972_014328</name>
</gene>
<dbReference type="GO" id="GO:0051117">
    <property type="term" value="F:ATPase binding"/>
    <property type="evidence" value="ECO:0007669"/>
    <property type="project" value="UniProtKB-ARBA"/>
</dbReference>
<dbReference type="Pfam" id="PF14555">
    <property type="entry name" value="UBA_4"/>
    <property type="match status" value="1"/>
</dbReference>
<dbReference type="Pfam" id="PF00789">
    <property type="entry name" value="UBX"/>
    <property type="match status" value="1"/>
</dbReference>
<dbReference type="InterPro" id="IPR036241">
    <property type="entry name" value="NSFL1C_SEP_dom_sf"/>
</dbReference>
<dbReference type="GO" id="GO:0043161">
    <property type="term" value="P:proteasome-mediated ubiquitin-dependent protein catabolic process"/>
    <property type="evidence" value="ECO:0007669"/>
    <property type="project" value="TreeGrafter"/>
</dbReference>
<evidence type="ECO:0000256" key="2">
    <source>
        <dbReference type="SAM" id="MobiDB-lite"/>
    </source>
</evidence>
<feature type="domain" description="SEP" evidence="4">
    <location>
        <begin position="241"/>
        <end position="305"/>
    </location>
</feature>
<reference evidence="5 6" key="1">
    <citation type="submission" date="2019-06" db="EMBL/GenBank/DDBJ databases">
        <title>A chromosomal-level reference genome of Carpinus fangiana (Coryloideae, Betulaceae).</title>
        <authorList>
            <person name="Yang X."/>
            <person name="Wang Z."/>
            <person name="Zhang L."/>
            <person name="Hao G."/>
            <person name="Liu J."/>
            <person name="Yang Y."/>
        </authorList>
    </citation>
    <scope>NUCLEOTIDE SEQUENCE [LARGE SCALE GENOMIC DNA]</scope>
    <source>
        <strain evidence="5">Cfa_2016G</strain>
        <tissue evidence="5">Leaf</tissue>
    </source>
</reference>
<dbReference type="InterPro" id="IPR012989">
    <property type="entry name" value="SEP_domain"/>
</dbReference>
<dbReference type="FunFam" id="3.30.420.210:FF:000005">
    <property type="entry name" value="Plant UBX domain-containing protein 4"/>
    <property type="match status" value="1"/>
</dbReference>
<dbReference type="Gene3D" id="3.10.20.90">
    <property type="entry name" value="Phosphatidylinositol 3-kinase Catalytic Subunit, Chain A, domain 1"/>
    <property type="match status" value="1"/>
</dbReference>
<dbReference type="InterPro" id="IPR001012">
    <property type="entry name" value="UBX_dom"/>
</dbReference>
<keyword evidence="1" id="KW-0833">Ubl conjugation pathway</keyword>
<dbReference type="PROSITE" id="PS51399">
    <property type="entry name" value="SEP"/>
    <property type="match status" value="1"/>
</dbReference>
<dbReference type="SMART" id="SM00553">
    <property type="entry name" value="SEP"/>
    <property type="match status" value="1"/>
</dbReference>
<dbReference type="SUPFAM" id="SSF102848">
    <property type="entry name" value="NSFL1 (p97 ATPase) cofactor p47, SEP domain"/>
    <property type="match status" value="1"/>
</dbReference>
<feature type="region of interest" description="Disordered" evidence="2">
    <location>
        <begin position="66"/>
        <end position="189"/>
    </location>
</feature>
<dbReference type="OrthoDB" id="25887at2759"/>
<dbReference type="GO" id="GO:0043130">
    <property type="term" value="F:ubiquitin binding"/>
    <property type="evidence" value="ECO:0007669"/>
    <property type="project" value="TreeGrafter"/>
</dbReference>
<dbReference type="CDD" id="cd01770">
    <property type="entry name" value="UBX_UBXN2"/>
    <property type="match status" value="1"/>
</dbReference>
<dbReference type="PANTHER" id="PTHR23333">
    <property type="entry name" value="UBX DOMAIN CONTAINING PROTEIN"/>
    <property type="match status" value="1"/>
</dbReference>
<dbReference type="Pfam" id="PF08059">
    <property type="entry name" value="SEP"/>
    <property type="match status" value="1"/>
</dbReference>
<evidence type="ECO:0008006" key="7">
    <source>
        <dbReference type="Google" id="ProtNLM"/>
    </source>
</evidence>
<feature type="region of interest" description="Disordered" evidence="2">
    <location>
        <begin position="324"/>
        <end position="347"/>
    </location>
</feature>
<feature type="compositionally biased region" description="Low complexity" evidence="2">
    <location>
        <begin position="104"/>
        <end position="114"/>
    </location>
</feature>
<feature type="compositionally biased region" description="Polar residues" evidence="2">
    <location>
        <begin position="1"/>
        <end position="16"/>
    </location>
</feature>
<evidence type="ECO:0000259" key="3">
    <source>
        <dbReference type="PROSITE" id="PS50033"/>
    </source>
</evidence>
<dbReference type="InterPro" id="IPR029071">
    <property type="entry name" value="Ubiquitin-like_domsf"/>
</dbReference>
<dbReference type="SMART" id="SM00166">
    <property type="entry name" value="UBX"/>
    <property type="match status" value="1"/>
</dbReference>
<accession>A0A5N6R9N4</accession>
<dbReference type="Proteomes" id="UP000327013">
    <property type="component" value="Chromosome 6"/>
</dbReference>
<evidence type="ECO:0000259" key="4">
    <source>
        <dbReference type="PROSITE" id="PS51399"/>
    </source>
</evidence>
<dbReference type="GO" id="GO:0007030">
    <property type="term" value="P:Golgi organization"/>
    <property type="evidence" value="ECO:0007669"/>
    <property type="project" value="TreeGrafter"/>
</dbReference>
<feature type="compositionally biased region" description="Acidic residues" evidence="2">
    <location>
        <begin position="162"/>
        <end position="171"/>
    </location>
</feature>
<organism evidence="5 6">
    <name type="scientific">Carpinus fangiana</name>
    <dbReference type="NCBI Taxonomy" id="176857"/>
    <lineage>
        <taxon>Eukaryota</taxon>
        <taxon>Viridiplantae</taxon>
        <taxon>Streptophyta</taxon>
        <taxon>Embryophyta</taxon>
        <taxon>Tracheophyta</taxon>
        <taxon>Spermatophyta</taxon>
        <taxon>Magnoliopsida</taxon>
        <taxon>eudicotyledons</taxon>
        <taxon>Gunneridae</taxon>
        <taxon>Pentapetalae</taxon>
        <taxon>rosids</taxon>
        <taxon>fabids</taxon>
        <taxon>Fagales</taxon>
        <taxon>Betulaceae</taxon>
        <taxon>Carpinus</taxon>
    </lineage>
</organism>
<dbReference type="PANTHER" id="PTHR23333:SF45">
    <property type="entry name" value="PLANT UBX DOMAIN-CONTAINING PROTEIN 4-LIKE"/>
    <property type="match status" value="1"/>
</dbReference>
<evidence type="ECO:0000256" key="1">
    <source>
        <dbReference type="ARBA" id="ARBA00022786"/>
    </source>
</evidence>
<dbReference type="GO" id="GO:0000045">
    <property type="term" value="P:autophagosome assembly"/>
    <property type="evidence" value="ECO:0007669"/>
    <property type="project" value="TreeGrafter"/>
</dbReference>
<feature type="domain" description="UBX" evidence="3">
    <location>
        <begin position="359"/>
        <end position="436"/>
    </location>
</feature>
<protein>
    <recommendedName>
        <fullName evidence="7">UBX domain-containing protein</fullName>
    </recommendedName>
</protein>
<dbReference type="Gene3D" id="1.10.8.10">
    <property type="entry name" value="DNA helicase RuvA subunit, C-terminal domain"/>
    <property type="match status" value="1"/>
</dbReference>
<dbReference type="GO" id="GO:0061025">
    <property type="term" value="P:membrane fusion"/>
    <property type="evidence" value="ECO:0007669"/>
    <property type="project" value="TreeGrafter"/>
</dbReference>
<feature type="compositionally biased region" description="Low complexity" evidence="2">
    <location>
        <begin position="326"/>
        <end position="344"/>
    </location>
</feature>
<dbReference type="GO" id="GO:0031468">
    <property type="term" value="P:nuclear membrane reassembly"/>
    <property type="evidence" value="ECO:0007669"/>
    <property type="project" value="TreeGrafter"/>
</dbReference>
<dbReference type="GO" id="GO:0005829">
    <property type="term" value="C:cytosol"/>
    <property type="evidence" value="ECO:0007669"/>
    <property type="project" value="TreeGrafter"/>
</dbReference>
<dbReference type="AlphaFoldDB" id="A0A5N6R9N4"/>
<dbReference type="FunFam" id="3.10.20.90:FF:000179">
    <property type="entry name" value="Plant UBX domain-containing protein 4"/>
    <property type="match status" value="1"/>
</dbReference>